<evidence type="ECO:0000313" key="1">
    <source>
        <dbReference type="EMBL" id="KAJ1348882.1"/>
    </source>
</evidence>
<keyword evidence="2" id="KW-1185">Reference proteome</keyword>
<dbReference type="EMBL" id="JAHQIW010000576">
    <property type="protein sequence ID" value="KAJ1348882.1"/>
    <property type="molecule type" value="Genomic_DNA"/>
</dbReference>
<proteinExistence type="predicted"/>
<evidence type="ECO:0000313" key="2">
    <source>
        <dbReference type="Proteomes" id="UP001196413"/>
    </source>
</evidence>
<name>A0AAD5QF14_PARTN</name>
<gene>
    <name evidence="1" type="ORF">KIN20_004283</name>
</gene>
<protein>
    <submittedName>
        <fullName evidence="1">Uncharacterized protein</fullName>
    </submittedName>
</protein>
<sequence>MPMEGAQLLACFWNNFDHETYSVGKNKNAHLTQWELLEGYCRDQSYSSASEAAQMGSMQGTLLFD</sequence>
<comment type="caution">
    <text evidence="1">The sequence shown here is derived from an EMBL/GenBank/DDBJ whole genome shotgun (WGS) entry which is preliminary data.</text>
</comment>
<dbReference type="Proteomes" id="UP001196413">
    <property type="component" value="Unassembled WGS sequence"/>
</dbReference>
<dbReference type="AlphaFoldDB" id="A0AAD5QF14"/>
<reference evidence="1" key="1">
    <citation type="submission" date="2021-06" db="EMBL/GenBank/DDBJ databases">
        <title>Parelaphostrongylus tenuis whole genome reference sequence.</title>
        <authorList>
            <person name="Garwood T.J."/>
            <person name="Larsen P.A."/>
            <person name="Fountain-Jones N.M."/>
            <person name="Garbe J.R."/>
            <person name="Macchietto M.G."/>
            <person name="Kania S.A."/>
            <person name="Gerhold R.W."/>
            <person name="Richards J.E."/>
            <person name="Wolf T.M."/>
        </authorList>
    </citation>
    <scope>NUCLEOTIDE SEQUENCE</scope>
    <source>
        <strain evidence="1">MNPRO001-30</strain>
        <tissue evidence="1">Meninges</tissue>
    </source>
</reference>
<organism evidence="1 2">
    <name type="scientific">Parelaphostrongylus tenuis</name>
    <name type="common">Meningeal worm</name>
    <dbReference type="NCBI Taxonomy" id="148309"/>
    <lineage>
        <taxon>Eukaryota</taxon>
        <taxon>Metazoa</taxon>
        <taxon>Ecdysozoa</taxon>
        <taxon>Nematoda</taxon>
        <taxon>Chromadorea</taxon>
        <taxon>Rhabditida</taxon>
        <taxon>Rhabditina</taxon>
        <taxon>Rhabditomorpha</taxon>
        <taxon>Strongyloidea</taxon>
        <taxon>Metastrongylidae</taxon>
        <taxon>Parelaphostrongylus</taxon>
    </lineage>
</organism>
<accession>A0AAD5QF14</accession>